<dbReference type="PROSITE" id="PS50119">
    <property type="entry name" value="ZF_BBOX"/>
    <property type="match status" value="1"/>
</dbReference>
<dbReference type="Gene3D" id="3.30.160.60">
    <property type="entry name" value="Classic Zinc Finger"/>
    <property type="match status" value="1"/>
</dbReference>
<dbReference type="SUPFAM" id="SSF57845">
    <property type="entry name" value="B-box zinc-binding domain"/>
    <property type="match status" value="1"/>
</dbReference>
<feature type="domain" description="B box-type" evidence="2">
    <location>
        <begin position="37"/>
        <end position="73"/>
    </location>
</feature>
<dbReference type="Proteomes" id="UP000085678">
    <property type="component" value="Unplaced"/>
</dbReference>
<dbReference type="KEGG" id="lak:106168245"/>
<gene>
    <name evidence="4" type="primary">LOC106168245</name>
</gene>
<keyword evidence="1" id="KW-0862">Zinc</keyword>
<dbReference type="AlphaFoldDB" id="A0A1S3IYS9"/>
<dbReference type="GO" id="GO:0008270">
    <property type="term" value="F:zinc ion binding"/>
    <property type="evidence" value="ECO:0007669"/>
    <property type="project" value="UniProtKB-KW"/>
</dbReference>
<dbReference type="GO" id="GO:0006513">
    <property type="term" value="P:protein monoubiquitination"/>
    <property type="evidence" value="ECO:0007669"/>
    <property type="project" value="TreeGrafter"/>
</dbReference>
<dbReference type="InterPro" id="IPR000315">
    <property type="entry name" value="Znf_B-box"/>
</dbReference>
<dbReference type="CDD" id="cd19756">
    <property type="entry name" value="Bbox2"/>
    <property type="match status" value="1"/>
</dbReference>
<dbReference type="GeneID" id="106168245"/>
<dbReference type="GO" id="GO:0061630">
    <property type="term" value="F:ubiquitin protein ligase activity"/>
    <property type="evidence" value="ECO:0007669"/>
    <property type="project" value="TreeGrafter"/>
</dbReference>
<protein>
    <submittedName>
        <fullName evidence="4">Tripartite motif-containing protein 3-like</fullName>
    </submittedName>
</protein>
<dbReference type="InterPro" id="IPR047153">
    <property type="entry name" value="TRIM45/56/19-like"/>
</dbReference>
<keyword evidence="1" id="KW-0863">Zinc-finger</keyword>
<dbReference type="OrthoDB" id="264520at2759"/>
<evidence type="ECO:0000256" key="1">
    <source>
        <dbReference type="PROSITE-ProRule" id="PRU00024"/>
    </source>
</evidence>
<sequence length="305" mass="33735">MAKDIINQQQRERGVSENVQTNVEAVTQAVAQLTNGCEKHPDNELKYYCEDDDTVVCGDCALADHYRHGILPVGTVAKSYREKIGNAIVKTLAKANVFKEAVARKAIIEFEDSRIRTATINTIERQAHHICTLINERKETLISEVNSDYDIRKKQNEANKDILELHHASLQSACGFAQQLVANGTDSDIMAHAKSLTNKLTTMENIPVPTPDTTAEISYSPGEISTAGLEAMLGQVTVQTIPPSAPNRFLREGRMRSGHLLNIIRLTMCEYPTFVTVSRANDNIVISDLGNCVHMLSPTGDQLYK</sequence>
<organism evidence="3 4">
    <name type="scientific">Lingula anatina</name>
    <name type="common">Brachiopod</name>
    <name type="synonym">Lingula unguis</name>
    <dbReference type="NCBI Taxonomy" id="7574"/>
    <lineage>
        <taxon>Eukaryota</taxon>
        <taxon>Metazoa</taxon>
        <taxon>Spiralia</taxon>
        <taxon>Lophotrochozoa</taxon>
        <taxon>Brachiopoda</taxon>
        <taxon>Linguliformea</taxon>
        <taxon>Lingulata</taxon>
        <taxon>Lingulida</taxon>
        <taxon>Linguloidea</taxon>
        <taxon>Lingulidae</taxon>
        <taxon>Lingula</taxon>
    </lineage>
</organism>
<accession>A0A1S3IYS9</accession>
<name>A0A1S3IYS9_LINAN</name>
<keyword evidence="3" id="KW-1185">Reference proteome</keyword>
<dbReference type="PANTHER" id="PTHR25462:SF229">
    <property type="entry name" value="TRANSCRIPTION INTERMEDIARY FACTOR 1-BETA"/>
    <property type="match status" value="1"/>
</dbReference>
<evidence type="ECO:0000313" key="4">
    <source>
        <dbReference type="RefSeq" id="XP_013402704.1"/>
    </source>
</evidence>
<evidence type="ECO:0000259" key="2">
    <source>
        <dbReference type="PROSITE" id="PS50119"/>
    </source>
</evidence>
<reference evidence="4" key="1">
    <citation type="submission" date="2025-08" db="UniProtKB">
        <authorList>
            <consortium name="RefSeq"/>
        </authorList>
    </citation>
    <scope>IDENTIFICATION</scope>
    <source>
        <tissue evidence="4">Gonads</tissue>
    </source>
</reference>
<dbReference type="SMART" id="SM00336">
    <property type="entry name" value="BBOX"/>
    <property type="match status" value="1"/>
</dbReference>
<dbReference type="RefSeq" id="XP_013402704.1">
    <property type="nucleotide sequence ID" value="XM_013547250.1"/>
</dbReference>
<keyword evidence="1" id="KW-0479">Metal-binding</keyword>
<dbReference type="PANTHER" id="PTHR25462">
    <property type="entry name" value="BONUS, ISOFORM C-RELATED"/>
    <property type="match status" value="1"/>
</dbReference>
<proteinExistence type="predicted"/>
<evidence type="ECO:0000313" key="3">
    <source>
        <dbReference type="Proteomes" id="UP000085678"/>
    </source>
</evidence>
<dbReference type="InParanoid" id="A0A1S3IYS9"/>
<dbReference type="Pfam" id="PF00643">
    <property type="entry name" value="zf-B_box"/>
    <property type="match status" value="1"/>
</dbReference>